<dbReference type="AlphaFoldDB" id="A0A0U9HXL1"/>
<dbReference type="RefSeq" id="WP_059175918.1">
    <property type="nucleotide sequence ID" value="NZ_BCNO01000001.1"/>
</dbReference>
<dbReference type="EC" id="2.8.1.8" evidence="8"/>
<dbReference type="NCBIfam" id="NF009544">
    <property type="entry name" value="PRK12928.1"/>
    <property type="match status" value="1"/>
</dbReference>
<feature type="binding site" evidence="8">
    <location>
        <position position="41"/>
    </location>
    <ligand>
        <name>[4Fe-4S] cluster</name>
        <dbReference type="ChEBI" id="CHEBI:49883"/>
        <label>1</label>
    </ligand>
</feature>
<keyword evidence="4 8" id="KW-0479">Metal-binding</keyword>
<dbReference type="InterPro" id="IPR003698">
    <property type="entry name" value="Lipoyl_synth"/>
</dbReference>
<organism evidence="10 11">
    <name type="scientific">Thermodesulfovibrio aggregans</name>
    <dbReference type="NCBI Taxonomy" id="86166"/>
    <lineage>
        <taxon>Bacteria</taxon>
        <taxon>Pseudomonadati</taxon>
        <taxon>Nitrospirota</taxon>
        <taxon>Thermodesulfovibrionia</taxon>
        <taxon>Thermodesulfovibrionales</taxon>
        <taxon>Thermodesulfovibrionaceae</taxon>
        <taxon>Thermodesulfovibrio</taxon>
    </lineage>
</organism>
<keyword evidence="1 8" id="KW-0004">4Fe-4S</keyword>
<keyword evidence="3 8" id="KW-0949">S-adenosyl-L-methionine</keyword>
<dbReference type="InterPro" id="IPR058240">
    <property type="entry name" value="rSAM_sf"/>
</dbReference>
<evidence type="ECO:0000259" key="9">
    <source>
        <dbReference type="PROSITE" id="PS51918"/>
    </source>
</evidence>
<dbReference type="HAMAP" id="MF_00206">
    <property type="entry name" value="Lipoyl_synth"/>
    <property type="match status" value="1"/>
</dbReference>
<evidence type="ECO:0000256" key="2">
    <source>
        <dbReference type="ARBA" id="ARBA00022679"/>
    </source>
</evidence>
<protein>
    <recommendedName>
        <fullName evidence="8">Lipoyl synthase</fullName>
        <ecNumber evidence="8">2.8.1.8</ecNumber>
    </recommendedName>
    <alternativeName>
        <fullName evidence="8">Lip-syn</fullName>
        <shortName evidence="8">LS</shortName>
    </alternativeName>
    <alternativeName>
        <fullName evidence="8">Lipoate synthase</fullName>
    </alternativeName>
    <alternativeName>
        <fullName evidence="8">Lipoic acid synthase</fullName>
    </alternativeName>
    <alternativeName>
        <fullName evidence="8">Sulfur insertion protein LipA</fullName>
    </alternativeName>
</protein>
<feature type="binding site" evidence="8">
    <location>
        <position position="35"/>
    </location>
    <ligand>
        <name>[4Fe-4S] cluster</name>
        <dbReference type="ChEBI" id="CHEBI:49883"/>
        <label>1</label>
    </ligand>
</feature>
<dbReference type="SMART" id="SM00729">
    <property type="entry name" value="Elp3"/>
    <property type="match status" value="1"/>
</dbReference>
<feature type="binding site" evidence="8">
    <location>
        <position position="63"/>
    </location>
    <ligand>
        <name>[4Fe-4S] cluster</name>
        <dbReference type="ChEBI" id="CHEBI:49883"/>
        <label>2</label>
        <note>4Fe-4S-S-AdoMet</note>
    </ligand>
</feature>
<evidence type="ECO:0000256" key="7">
    <source>
        <dbReference type="ARBA" id="ARBA00047326"/>
    </source>
</evidence>
<dbReference type="GO" id="GO:0051539">
    <property type="term" value="F:4 iron, 4 sulfur cluster binding"/>
    <property type="evidence" value="ECO:0007669"/>
    <property type="project" value="UniProtKB-UniRule"/>
</dbReference>
<dbReference type="SUPFAM" id="SSF102114">
    <property type="entry name" value="Radical SAM enzymes"/>
    <property type="match status" value="1"/>
</dbReference>
<evidence type="ECO:0000313" key="10">
    <source>
        <dbReference type="EMBL" id="GAQ94469.1"/>
    </source>
</evidence>
<evidence type="ECO:0000256" key="4">
    <source>
        <dbReference type="ARBA" id="ARBA00022723"/>
    </source>
</evidence>
<dbReference type="GO" id="GO:0005737">
    <property type="term" value="C:cytoplasm"/>
    <property type="evidence" value="ECO:0007669"/>
    <property type="project" value="UniProtKB-SubCell"/>
</dbReference>
<dbReference type="GO" id="GO:0046872">
    <property type="term" value="F:metal ion binding"/>
    <property type="evidence" value="ECO:0007669"/>
    <property type="project" value="UniProtKB-KW"/>
</dbReference>
<feature type="binding site" evidence="8">
    <location>
        <position position="268"/>
    </location>
    <ligand>
        <name>[4Fe-4S] cluster</name>
        <dbReference type="ChEBI" id="CHEBI:49883"/>
        <label>1</label>
    </ligand>
</feature>
<dbReference type="PROSITE" id="PS51918">
    <property type="entry name" value="RADICAL_SAM"/>
    <property type="match status" value="1"/>
</dbReference>
<comment type="subcellular location">
    <subcellularLocation>
        <location evidence="8">Cytoplasm</location>
    </subcellularLocation>
</comment>
<accession>A0A0U9HXL1</accession>
<dbReference type="Pfam" id="PF04055">
    <property type="entry name" value="Radical_SAM"/>
    <property type="match status" value="1"/>
</dbReference>
<evidence type="ECO:0000256" key="6">
    <source>
        <dbReference type="ARBA" id="ARBA00023014"/>
    </source>
</evidence>
<feature type="binding site" evidence="8">
    <location>
        <position position="56"/>
    </location>
    <ligand>
        <name>[4Fe-4S] cluster</name>
        <dbReference type="ChEBI" id="CHEBI:49883"/>
        <label>2</label>
        <note>4Fe-4S-S-AdoMet</note>
    </ligand>
</feature>
<proteinExistence type="inferred from homology"/>
<dbReference type="InterPro" id="IPR006638">
    <property type="entry name" value="Elp3/MiaA/NifB-like_rSAM"/>
</dbReference>
<sequence length="286" mass="32072">MPLPEWVKTQLREIKKTQKFLKNRKLNTVCETLRCPNRGDCYKKSVVTFMILGNVCTRGCKFCNADKGIPEAVDSQEPYRISQAIQELELKYVVITSPTRDDLKDGGAEHFALTVKEIKKINPLVLVEVLVPDFQGDINSVKKVLNSDIAVFAHNVETVPSLYGNVRQGDYGRSLKILEFAKIYNPQIITKSGFMVGVGEKMEEIFQTVKDLKNAGCDIITVGQYLQPSKKALPVVEYKKVEVFDEIADFALKTGIKVVLSAPLIRSSTRAYEAYKAVKEGIYGKL</sequence>
<keyword evidence="2 8" id="KW-0808">Transferase</keyword>
<comment type="similarity">
    <text evidence="8">Belongs to the radical SAM superfamily. Lipoyl synthase family.</text>
</comment>
<dbReference type="NCBIfam" id="TIGR00510">
    <property type="entry name" value="lipA"/>
    <property type="match status" value="1"/>
</dbReference>
<evidence type="ECO:0000313" key="11">
    <source>
        <dbReference type="Proteomes" id="UP000054976"/>
    </source>
</evidence>
<dbReference type="PANTHER" id="PTHR10949:SF0">
    <property type="entry name" value="LIPOYL SYNTHASE, MITOCHONDRIAL"/>
    <property type="match status" value="1"/>
</dbReference>
<dbReference type="SFLD" id="SFLDS00029">
    <property type="entry name" value="Radical_SAM"/>
    <property type="match status" value="1"/>
</dbReference>
<dbReference type="CDD" id="cd01335">
    <property type="entry name" value="Radical_SAM"/>
    <property type="match status" value="1"/>
</dbReference>
<feature type="binding site" evidence="8">
    <location>
        <position position="60"/>
    </location>
    <ligand>
        <name>[4Fe-4S] cluster</name>
        <dbReference type="ChEBI" id="CHEBI:49883"/>
        <label>2</label>
        <note>4Fe-4S-S-AdoMet</note>
    </ligand>
</feature>
<evidence type="ECO:0000256" key="3">
    <source>
        <dbReference type="ARBA" id="ARBA00022691"/>
    </source>
</evidence>
<gene>
    <name evidence="8" type="primary">lipA</name>
    <name evidence="10" type="ORF">TAGGR_1651</name>
</gene>
<comment type="catalytic activity">
    <reaction evidence="7 8">
        <text>[[Fe-S] cluster scaffold protein carrying a second [4Fe-4S](2+) cluster] + N(6)-octanoyl-L-lysyl-[protein] + 2 oxidized [2Fe-2S]-[ferredoxin] + 2 S-adenosyl-L-methionine + 4 H(+) = [[Fe-S] cluster scaffold protein] + N(6)-[(R)-dihydrolipoyl]-L-lysyl-[protein] + 4 Fe(3+) + 2 hydrogen sulfide + 2 5'-deoxyadenosine + 2 L-methionine + 2 reduced [2Fe-2S]-[ferredoxin]</text>
        <dbReference type="Rhea" id="RHEA:16585"/>
        <dbReference type="Rhea" id="RHEA-COMP:9928"/>
        <dbReference type="Rhea" id="RHEA-COMP:10000"/>
        <dbReference type="Rhea" id="RHEA-COMP:10001"/>
        <dbReference type="Rhea" id="RHEA-COMP:10475"/>
        <dbReference type="Rhea" id="RHEA-COMP:14568"/>
        <dbReference type="Rhea" id="RHEA-COMP:14569"/>
        <dbReference type="ChEBI" id="CHEBI:15378"/>
        <dbReference type="ChEBI" id="CHEBI:17319"/>
        <dbReference type="ChEBI" id="CHEBI:29034"/>
        <dbReference type="ChEBI" id="CHEBI:29919"/>
        <dbReference type="ChEBI" id="CHEBI:33722"/>
        <dbReference type="ChEBI" id="CHEBI:33737"/>
        <dbReference type="ChEBI" id="CHEBI:33738"/>
        <dbReference type="ChEBI" id="CHEBI:57844"/>
        <dbReference type="ChEBI" id="CHEBI:59789"/>
        <dbReference type="ChEBI" id="CHEBI:78809"/>
        <dbReference type="ChEBI" id="CHEBI:83100"/>
        <dbReference type="EC" id="2.8.1.8"/>
    </reaction>
</comment>
<dbReference type="GO" id="GO:0016992">
    <property type="term" value="F:lipoate synthase activity"/>
    <property type="evidence" value="ECO:0007669"/>
    <property type="project" value="UniProtKB-UniRule"/>
</dbReference>
<comment type="caution">
    <text evidence="10">The sequence shown here is derived from an EMBL/GenBank/DDBJ whole genome shotgun (WGS) entry which is preliminary data.</text>
</comment>
<comment type="cofactor">
    <cofactor evidence="8">
        <name>[4Fe-4S] cluster</name>
        <dbReference type="ChEBI" id="CHEBI:49883"/>
    </cofactor>
    <text evidence="8">Binds 2 [4Fe-4S] clusters per subunit. One cluster is coordinated with 3 cysteines and an exchangeable S-adenosyl-L-methionine.</text>
</comment>
<comment type="pathway">
    <text evidence="8">Protein modification; protein lipoylation via endogenous pathway; protein N(6)-(lipoyl)lysine from octanoyl-[acyl-carrier-protein]: step 2/2.</text>
</comment>
<dbReference type="NCBIfam" id="NF004019">
    <property type="entry name" value="PRK05481.1"/>
    <property type="match status" value="1"/>
</dbReference>
<dbReference type="PANTHER" id="PTHR10949">
    <property type="entry name" value="LIPOYL SYNTHASE"/>
    <property type="match status" value="1"/>
</dbReference>
<dbReference type="PIRSF" id="PIRSF005963">
    <property type="entry name" value="Lipoyl_synth"/>
    <property type="match status" value="1"/>
</dbReference>
<feature type="binding site" evidence="8">
    <location>
        <position position="30"/>
    </location>
    <ligand>
        <name>[4Fe-4S] cluster</name>
        <dbReference type="ChEBI" id="CHEBI:49883"/>
        <label>1</label>
    </ligand>
</feature>
<keyword evidence="11" id="KW-1185">Reference proteome</keyword>
<dbReference type="InterPro" id="IPR007197">
    <property type="entry name" value="rSAM"/>
</dbReference>
<evidence type="ECO:0000256" key="8">
    <source>
        <dbReference type="HAMAP-Rule" id="MF_00206"/>
    </source>
</evidence>
<name>A0A0U9HXL1_9BACT</name>
<dbReference type="UniPathway" id="UPA00538">
    <property type="reaction ID" value="UER00593"/>
</dbReference>
<dbReference type="Proteomes" id="UP000054976">
    <property type="component" value="Unassembled WGS sequence"/>
</dbReference>
<reference evidence="11" key="1">
    <citation type="submission" date="2016-01" db="EMBL/GenBank/DDBJ databases">
        <title>Draft genome sequence of Thermodesulfovibrio aggregans strain TGE-P1.</title>
        <authorList>
            <person name="Sekiguchi Y."/>
            <person name="Ohashi A."/>
            <person name="Matsuura N."/>
            <person name="Tourlousse M.D."/>
        </authorList>
    </citation>
    <scope>NUCLEOTIDE SEQUENCE [LARGE SCALE GENOMIC DNA]</scope>
    <source>
        <strain evidence="11">TGE-P1</strain>
    </source>
</reference>
<dbReference type="OrthoDB" id="9787898at2"/>
<dbReference type="STRING" id="86166.TAGGR_1651"/>
<keyword evidence="8" id="KW-0963">Cytoplasm</keyword>
<feature type="domain" description="Radical SAM core" evidence="9">
    <location>
        <begin position="42"/>
        <end position="257"/>
    </location>
</feature>
<evidence type="ECO:0000256" key="1">
    <source>
        <dbReference type="ARBA" id="ARBA00022485"/>
    </source>
</evidence>
<keyword evidence="6 8" id="KW-0411">Iron-sulfur</keyword>
<keyword evidence="5 8" id="KW-0408">Iron</keyword>
<dbReference type="Gene3D" id="3.20.20.70">
    <property type="entry name" value="Aldolase class I"/>
    <property type="match status" value="1"/>
</dbReference>
<comment type="function">
    <text evidence="8">Catalyzes the radical-mediated insertion of two sulfur atoms into the C-6 and C-8 positions of the octanoyl moiety bound to the lipoyl domains of lipoate-dependent enzymes, thereby converting the octanoylated domains into lipoylated derivatives.</text>
</comment>
<dbReference type="InterPro" id="IPR013785">
    <property type="entry name" value="Aldolase_TIM"/>
</dbReference>
<dbReference type="EMBL" id="BCNO01000001">
    <property type="protein sequence ID" value="GAQ94469.1"/>
    <property type="molecule type" value="Genomic_DNA"/>
</dbReference>
<evidence type="ECO:0000256" key="5">
    <source>
        <dbReference type="ARBA" id="ARBA00023004"/>
    </source>
</evidence>
<dbReference type="GO" id="GO:0009249">
    <property type="term" value="P:protein lipoylation"/>
    <property type="evidence" value="ECO:0007669"/>
    <property type="project" value="UniProtKB-UniRule"/>
</dbReference>